<evidence type="ECO:0000313" key="1">
    <source>
        <dbReference type="EMBL" id="OGE43741.1"/>
    </source>
</evidence>
<protein>
    <submittedName>
        <fullName evidence="1">Uncharacterized protein</fullName>
    </submittedName>
</protein>
<evidence type="ECO:0000313" key="2">
    <source>
        <dbReference type="Proteomes" id="UP000178565"/>
    </source>
</evidence>
<sequence>MAGESSLEERVKAIEEGLKRGETVEKADRIRQLSLRVEQLRQQEQKGVRNLAEQKLTQARILGLSKPSDTEKLVGALLTGSFLSVAIWQGWTTYQDFGNFPQVLGQLKDAALTFNTSDVFQMLNKHNQTVEVAWRQVLTHIGQTGEHARNTLFTGGSAYLIHSLKPIAKVRGLLGKL</sequence>
<proteinExistence type="predicted"/>
<reference evidence="1 2" key="1">
    <citation type="journal article" date="2016" name="Nat. Commun.">
        <title>Thousands of microbial genomes shed light on interconnected biogeochemical processes in an aquifer system.</title>
        <authorList>
            <person name="Anantharaman K."/>
            <person name="Brown C.T."/>
            <person name="Hug L.A."/>
            <person name="Sharon I."/>
            <person name="Castelle C.J."/>
            <person name="Probst A.J."/>
            <person name="Thomas B.C."/>
            <person name="Singh A."/>
            <person name="Wilkins M.J."/>
            <person name="Karaoz U."/>
            <person name="Brodie E.L."/>
            <person name="Williams K.H."/>
            <person name="Hubbard S.S."/>
            <person name="Banfield J.F."/>
        </authorList>
    </citation>
    <scope>NUCLEOTIDE SEQUENCE [LARGE SCALE GENOMIC DNA]</scope>
</reference>
<name>A0A1F5KSZ9_9BACT</name>
<dbReference type="Proteomes" id="UP000178565">
    <property type="component" value="Unassembled WGS sequence"/>
</dbReference>
<organism evidence="1 2">
    <name type="scientific">Candidatus Daviesbacteria bacterium RIFCSPLOWO2_01_FULL_39_12</name>
    <dbReference type="NCBI Taxonomy" id="1797785"/>
    <lineage>
        <taxon>Bacteria</taxon>
        <taxon>Candidatus Daviesiibacteriota</taxon>
    </lineage>
</organism>
<comment type="caution">
    <text evidence="1">The sequence shown here is derived from an EMBL/GenBank/DDBJ whole genome shotgun (WGS) entry which is preliminary data.</text>
</comment>
<dbReference type="AlphaFoldDB" id="A0A1F5KSZ9"/>
<gene>
    <name evidence="1" type="ORF">A3B45_03995</name>
</gene>
<accession>A0A1F5KSZ9</accession>
<dbReference type="STRING" id="1797785.A3B45_03995"/>
<dbReference type="EMBL" id="MFDM01000013">
    <property type="protein sequence ID" value="OGE43741.1"/>
    <property type="molecule type" value="Genomic_DNA"/>
</dbReference>